<feature type="region of interest" description="Disordered" evidence="1">
    <location>
        <begin position="40"/>
        <end position="62"/>
    </location>
</feature>
<dbReference type="Pfam" id="PF14013">
    <property type="entry name" value="MT0933_antitox"/>
    <property type="match status" value="1"/>
</dbReference>
<accession>A0ABU7JNL2</accession>
<organism evidence="2 3">
    <name type="scientific">Rhodococcus chondri</name>
    <dbReference type="NCBI Taxonomy" id="3065941"/>
    <lineage>
        <taxon>Bacteria</taxon>
        <taxon>Bacillati</taxon>
        <taxon>Actinomycetota</taxon>
        <taxon>Actinomycetes</taxon>
        <taxon>Mycobacteriales</taxon>
        <taxon>Nocardiaceae</taxon>
        <taxon>Rhodococcus</taxon>
    </lineage>
</organism>
<gene>
    <name evidence="2" type="ORF">Q8814_05020</name>
</gene>
<protein>
    <submittedName>
        <fullName evidence="2">Antitoxin</fullName>
    </submittedName>
</protein>
<dbReference type="Proteomes" id="UP001331936">
    <property type="component" value="Unassembled WGS sequence"/>
</dbReference>
<name>A0ABU7JNL2_9NOCA</name>
<comment type="caution">
    <text evidence="2">The sequence shown here is derived from an EMBL/GenBank/DDBJ whole genome shotgun (WGS) entry which is preliminary data.</text>
</comment>
<reference evidence="2 3" key="1">
    <citation type="submission" date="2023-08" db="EMBL/GenBank/DDBJ databases">
        <authorList>
            <person name="Girao M."/>
            <person name="Carvalho M.F."/>
        </authorList>
    </citation>
    <scope>NUCLEOTIDE SEQUENCE [LARGE SCALE GENOMIC DNA]</scope>
    <source>
        <strain evidence="2 3">CC-R104</strain>
    </source>
</reference>
<dbReference type="EMBL" id="JAUZMZ010000017">
    <property type="protein sequence ID" value="MEE2031479.1"/>
    <property type="molecule type" value="Genomic_DNA"/>
</dbReference>
<evidence type="ECO:0000313" key="2">
    <source>
        <dbReference type="EMBL" id="MEE2031479.1"/>
    </source>
</evidence>
<evidence type="ECO:0000256" key="1">
    <source>
        <dbReference type="SAM" id="MobiDB-lite"/>
    </source>
</evidence>
<evidence type="ECO:0000313" key="3">
    <source>
        <dbReference type="Proteomes" id="UP001331936"/>
    </source>
</evidence>
<keyword evidence="3" id="KW-1185">Reference proteome</keyword>
<dbReference type="InterPro" id="IPR028037">
    <property type="entry name" value="Antitoxin_Rv0909/MT0933"/>
</dbReference>
<proteinExistence type="predicted"/>
<sequence length="62" mass="6517">MGFMDQVKGLVDKGKELAAEHPDQVNQAIDKVGDVADQKTGGKFSDKVDTAQDAAKNALGTN</sequence>